<feature type="transmembrane region" description="Helical" evidence="1">
    <location>
        <begin position="34"/>
        <end position="52"/>
    </location>
</feature>
<organism evidence="3 4">
    <name type="scientific">Bradyrhizobium jicamae</name>
    <dbReference type="NCBI Taxonomy" id="280332"/>
    <lineage>
        <taxon>Bacteria</taxon>
        <taxon>Pseudomonadati</taxon>
        <taxon>Pseudomonadota</taxon>
        <taxon>Alphaproteobacteria</taxon>
        <taxon>Hyphomicrobiales</taxon>
        <taxon>Nitrobacteraceae</taxon>
        <taxon>Bradyrhizobium</taxon>
    </lineage>
</organism>
<feature type="transmembrane region" description="Helical" evidence="1">
    <location>
        <begin position="64"/>
        <end position="85"/>
    </location>
</feature>
<dbReference type="EMBL" id="JAFCJH010000071">
    <property type="protein sequence ID" value="MBR0801121.1"/>
    <property type="molecule type" value="Genomic_DNA"/>
</dbReference>
<accession>A0ABS5FXZ3</accession>
<evidence type="ECO:0000259" key="2">
    <source>
        <dbReference type="Pfam" id="PF14378"/>
    </source>
</evidence>
<name>A0ABS5FXZ3_9BRAD</name>
<reference evidence="4" key="1">
    <citation type="journal article" date="2021" name="ISME J.">
        <title>Evolutionary origin and ecological implication of a unique nif island in free-living Bradyrhizobium lineages.</title>
        <authorList>
            <person name="Tao J."/>
        </authorList>
    </citation>
    <scope>NUCLEOTIDE SEQUENCE [LARGE SCALE GENOMIC DNA]</scope>
    <source>
        <strain evidence="4">SZCCT0434</strain>
    </source>
</reference>
<feature type="transmembrane region" description="Helical" evidence="1">
    <location>
        <begin position="152"/>
        <end position="179"/>
    </location>
</feature>
<protein>
    <submittedName>
        <fullName evidence="3">Phosphatase PAP2 family protein</fullName>
    </submittedName>
</protein>
<feature type="domain" description="Inositolphosphotransferase Aur1/Ipt1" evidence="2">
    <location>
        <begin position="93"/>
        <end position="273"/>
    </location>
</feature>
<keyword evidence="1" id="KW-1133">Transmembrane helix</keyword>
<keyword evidence="1" id="KW-0472">Membrane</keyword>
<evidence type="ECO:0000313" key="3">
    <source>
        <dbReference type="EMBL" id="MBR0801121.1"/>
    </source>
</evidence>
<gene>
    <name evidence="3" type="ORF">JQ615_37760</name>
</gene>
<evidence type="ECO:0000256" key="1">
    <source>
        <dbReference type="SAM" id="Phobius"/>
    </source>
</evidence>
<feature type="transmembrane region" description="Helical" evidence="1">
    <location>
        <begin position="235"/>
        <end position="253"/>
    </location>
</feature>
<sequence>MSGDHIRWTFFASIALVDVILSHFVGIRIIIGPWFLTLSICLVIVYAIYRIVRPNVHLAELSSAAMQYLALGWSLTVLSCLVAAFDFPLIDSTLAKVDAALGMSWIGVFDFVRSRQWLNNILGIGYDSILPQTVLLFIWLNAAGRFQRIYEFISLSALTLGISVAVSAVLPAAGAFVTYDVLSLVKADYISLFFGLRDGSITELPLSKVGGIIQFPSFHTALAILLSYAARNVRLLFPIFAVANAVVISATPTMGGHHFADVIAGAIITVATIGAMRAYQRRVSRDSMTSVADAPPLSTSTNAVTSIPPISATRVVQSAGRTRA</sequence>
<dbReference type="Pfam" id="PF14378">
    <property type="entry name" value="PAP2_3"/>
    <property type="match status" value="1"/>
</dbReference>
<feature type="transmembrane region" description="Helical" evidence="1">
    <location>
        <begin position="209"/>
        <end position="228"/>
    </location>
</feature>
<keyword evidence="1" id="KW-0812">Transmembrane</keyword>
<feature type="transmembrane region" description="Helical" evidence="1">
    <location>
        <begin position="259"/>
        <end position="279"/>
    </location>
</feature>
<proteinExistence type="predicted"/>
<dbReference type="RefSeq" id="WP_212495263.1">
    <property type="nucleotide sequence ID" value="NZ_JAFCJH010000071.1"/>
</dbReference>
<dbReference type="Proteomes" id="UP001315278">
    <property type="component" value="Unassembled WGS sequence"/>
</dbReference>
<dbReference type="InterPro" id="IPR026841">
    <property type="entry name" value="Aur1/Ipt1"/>
</dbReference>
<feature type="transmembrane region" description="Helical" evidence="1">
    <location>
        <begin position="120"/>
        <end position="140"/>
    </location>
</feature>
<comment type="caution">
    <text evidence="3">The sequence shown here is derived from an EMBL/GenBank/DDBJ whole genome shotgun (WGS) entry which is preliminary data.</text>
</comment>
<keyword evidence="4" id="KW-1185">Reference proteome</keyword>
<evidence type="ECO:0000313" key="4">
    <source>
        <dbReference type="Proteomes" id="UP001315278"/>
    </source>
</evidence>